<feature type="transmembrane region" description="Helical" evidence="1">
    <location>
        <begin position="77"/>
        <end position="98"/>
    </location>
</feature>
<dbReference type="Pfam" id="PF05232">
    <property type="entry name" value="BTP"/>
    <property type="match status" value="2"/>
</dbReference>
<evidence type="ECO:0000313" key="4">
    <source>
        <dbReference type="Proteomes" id="UP000608923"/>
    </source>
</evidence>
<feature type="domain" description="Chlorhexidine efflux transporter" evidence="2">
    <location>
        <begin position="3"/>
        <end position="65"/>
    </location>
</feature>
<gene>
    <name evidence="3" type="ORF">GCM10010096_16030</name>
</gene>
<dbReference type="AlphaFoldDB" id="A0A8H9IJQ9"/>
<dbReference type="RefSeq" id="WP_189392011.1">
    <property type="nucleotide sequence ID" value="NZ_BMZN01000002.1"/>
</dbReference>
<evidence type="ECO:0000256" key="1">
    <source>
        <dbReference type="SAM" id="Phobius"/>
    </source>
</evidence>
<evidence type="ECO:0000313" key="3">
    <source>
        <dbReference type="EMBL" id="GHC45428.1"/>
    </source>
</evidence>
<reference evidence="4" key="1">
    <citation type="journal article" date="2019" name="Int. J. Syst. Evol. Microbiol.">
        <title>The Global Catalogue of Microorganisms (GCM) 10K type strain sequencing project: providing services to taxonomists for standard genome sequencing and annotation.</title>
        <authorList>
            <consortium name="The Broad Institute Genomics Platform"/>
            <consortium name="The Broad Institute Genome Sequencing Center for Infectious Disease"/>
            <person name="Wu L."/>
            <person name="Ma J."/>
        </authorList>
    </citation>
    <scope>NUCLEOTIDE SEQUENCE [LARGE SCALE GENOMIC DNA]</scope>
    <source>
        <strain evidence="4">KCTC 42083</strain>
    </source>
</reference>
<keyword evidence="4" id="KW-1185">Reference proteome</keyword>
<feature type="domain" description="Chlorhexidine efflux transporter" evidence="2">
    <location>
        <begin position="71"/>
        <end position="133"/>
    </location>
</feature>
<feature type="transmembrane region" description="Helical" evidence="1">
    <location>
        <begin position="104"/>
        <end position="124"/>
    </location>
</feature>
<keyword evidence="1" id="KW-0472">Membrane</keyword>
<evidence type="ECO:0000259" key="2">
    <source>
        <dbReference type="Pfam" id="PF05232"/>
    </source>
</evidence>
<comment type="caution">
    <text evidence="3">The sequence shown here is derived from an EMBL/GenBank/DDBJ whole genome shotgun (WGS) entry which is preliminary data.</text>
</comment>
<dbReference type="InterPro" id="IPR058208">
    <property type="entry name" value="PACE"/>
</dbReference>
<dbReference type="InterPro" id="IPR007896">
    <property type="entry name" value="BTP_bacteria"/>
</dbReference>
<proteinExistence type="predicted"/>
<accession>A0A8H9IJQ9</accession>
<keyword evidence="1" id="KW-0812">Transmembrane</keyword>
<name>A0A8H9IJQ9_9BURK</name>
<dbReference type="NCBIfam" id="NF033664">
    <property type="entry name" value="PACE_transport"/>
    <property type="match status" value="1"/>
</dbReference>
<sequence length="147" mass="16608">MQGWKRRVAYVGMFELLGMLVAATVLGHLSGAGAMESGVLSFMISTCAVSVNLFYNMLFEAWERRRQIQARTFWHRILHVAGFQLVLVSLLIPLIAWWLEVSLWKAFLMEAVLLAFFPIFAFLYNWAFDSIFGLPDSVGASPNPSQS</sequence>
<organism evidence="3 4">
    <name type="scientific">Alcaligenes pakistanensis</name>
    <dbReference type="NCBI Taxonomy" id="1482717"/>
    <lineage>
        <taxon>Bacteria</taxon>
        <taxon>Pseudomonadati</taxon>
        <taxon>Pseudomonadota</taxon>
        <taxon>Betaproteobacteria</taxon>
        <taxon>Burkholderiales</taxon>
        <taxon>Alcaligenaceae</taxon>
        <taxon>Alcaligenes</taxon>
    </lineage>
</organism>
<feature type="transmembrane region" description="Helical" evidence="1">
    <location>
        <begin position="38"/>
        <end position="56"/>
    </location>
</feature>
<keyword evidence="1" id="KW-1133">Transmembrane helix</keyword>
<protein>
    <recommendedName>
        <fullName evidence="2">Chlorhexidine efflux transporter domain-containing protein</fullName>
    </recommendedName>
</protein>
<dbReference type="Proteomes" id="UP000608923">
    <property type="component" value="Unassembled WGS sequence"/>
</dbReference>
<feature type="transmembrane region" description="Helical" evidence="1">
    <location>
        <begin position="7"/>
        <end position="26"/>
    </location>
</feature>
<dbReference type="EMBL" id="BMZN01000002">
    <property type="protein sequence ID" value="GHC45428.1"/>
    <property type="molecule type" value="Genomic_DNA"/>
</dbReference>